<comment type="caution">
    <text evidence="1">The sequence shown here is derived from an EMBL/GenBank/DDBJ whole genome shotgun (WGS) entry which is preliminary data.</text>
</comment>
<protein>
    <submittedName>
        <fullName evidence="1">Uncharacterized protein</fullName>
    </submittedName>
</protein>
<accession>G4TIX3</accession>
<dbReference type="InParanoid" id="G4TIX3"/>
<dbReference type="HOGENOM" id="CLU_758919_0_0_1"/>
<evidence type="ECO:0000313" key="2">
    <source>
        <dbReference type="Proteomes" id="UP000007148"/>
    </source>
</evidence>
<dbReference type="Proteomes" id="UP000007148">
    <property type="component" value="Unassembled WGS sequence"/>
</dbReference>
<evidence type="ECO:0000313" key="1">
    <source>
        <dbReference type="EMBL" id="CCA71262.1"/>
    </source>
</evidence>
<organism evidence="1 2">
    <name type="scientific">Serendipita indica (strain DSM 11827)</name>
    <name type="common">Root endophyte fungus</name>
    <name type="synonym">Piriformospora indica</name>
    <dbReference type="NCBI Taxonomy" id="1109443"/>
    <lineage>
        <taxon>Eukaryota</taxon>
        <taxon>Fungi</taxon>
        <taxon>Dikarya</taxon>
        <taxon>Basidiomycota</taxon>
        <taxon>Agaricomycotina</taxon>
        <taxon>Agaricomycetes</taxon>
        <taxon>Sebacinales</taxon>
        <taxon>Serendipitaceae</taxon>
        <taxon>Serendipita</taxon>
    </lineage>
</organism>
<name>G4TIX3_SERID</name>
<dbReference type="EMBL" id="CAFZ01000112">
    <property type="protein sequence ID" value="CCA71262.1"/>
    <property type="molecule type" value="Genomic_DNA"/>
</dbReference>
<reference evidence="1 2" key="1">
    <citation type="journal article" date="2011" name="PLoS Pathog.">
        <title>Endophytic Life Strategies Decoded by Genome and Transcriptome Analyses of the Mutualistic Root Symbiont Piriformospora indica.</title>
        <authorList>
            <person name="Zuccaro A."/>
            <person name="Lahrmann U."/>
            <person name="Guldener U."/>
            <person name="Langen G."/>
            <person name="Pfiffi S."/>
            <person name="Biedenkopf D."/>
            <person name="Wong P."/>
            <person name="Samans B."/>
            <person name="Grimm C."/>
            <person name="Basiewicz M."/>
            <person name="Murat C."/>
            <person name="Martin F."/>
            <person name="Kogel K.H."/>
        </authorList>
    </citation>
    <scope>NUCLEOTIDE SEQUENCE [LARGE SCALE GENOMIC DNA]</scope>
    <source>
        <strain evidence="1 2">DSM 11827</strain>
    </source>
</reference>
<dbReference type="AlphaFoldDB" id="G4TIX3"/>
<gene>
    <name evidence="1" type="ORF">PIIN_05201</name>
</gene>
<dbReference type="OrthoDB" id="3174837at2759"/>
<sequence>MALRKALALSTEITPASTVVLPEAQWTLHVARTRWMFTVCSENLHCFDLATGQMVGSVILPSQVSPKLLGGQAQSNGSIVLAFPYMQKQNDEMTWKIEFMSVTFLQEQNDPVKTSFGSLKCITLPPAVSRQFTRFDMLLMEDQYVVLSGEWGSRKFIFIDWRLEHVVVQSFPQLWRTFSWEISDGRIIIICDSLEIKVINVRQALSMYDKESVLEPSTACTLSRYRSVHFAKGDYGQVSAIALCVPNNQAGLGIFQISSTLIQGQNDTVATSPGVHDGTLLDRCLANQHTSAIPLYIGSTLAFQIDDHHIALKSHQKRRNASEMRLRLTGLHLNAILAVDEDIGMIAVKEMDNIGRAQIRIYWVI</sequence>
<keyword evidence="2" id="KW-1185">Reference proteome</keyword>
<proteinExistence type="predicted"/>